<dbReference type="GO" id="GO:0006355">
    <property type="term" value="P:regulation of DNA-templated transcription"/>
    <property type="evidence" value="ECO:0000318"/>
    <property type="project" value="GO_Central"/>
</dbReference>
<evidence type="ECO:0000313" key="5">
    <source>
        <dbReference type="Proteomes" id="UP000001542"/>
    </source>
</evidence>
<reference evidence="4" key="2">
    <citation type="journal article" date="2007" name="Science">
        <title>Draft genome sequence of the sexually transmitted pathogen Trichomonas vaginalis.</title>
        <authorList>
            <person name="Carlton J.M."/>
            <person name="Hirt R.P."/>
            <person name="Silva J.C."/>
            <person name="Delcher A.L."/>
            <person name="Schatz M."/>
            <person name="Zhao Q."/>
            <person name="Wortman J.R."/>
            <person name="Bidwell S.L."/>
            <person name="Alsmark U.C.M."/>
            <person name="Besteiro S."/>
            <person name="Sicheritz-Ponten T."/>
            <person name="Noel C.J."/>
            <person name="Dacks J.B."/>
            <person name="Foster P.G."/>
            <person name="Simillion C."/>
            <person name="Van de Peer Y."/>
            <person name="Miranda-Saavedra D."/>
            <person name="Barton G.J."/>
            <person name="Westrop G.D."/>
            <person name="Mueller S."/>
            <person name="Dessi D."/>
            <person name="Fiori P.L."/>
            <person name="Ren Q."/>
            <person name="Paulsen I."/>
            <person name="Zhang H."/>
            <person name="Bastida-Corcuera F.D."/>
            <person name="Simoes-Barbosa A."/>
            <person name="Brown M.T."/>
            <person name="Hayes R.D."/>
            <person name="Mukherjee M."/>
            <person name="Okumura C.Y."/>
            <person name="Schneider R."/>
            <person name="Smith A.J."/>
            <person name="Vanacova S."/>
            <person name="Villalvazo M."/>
            <person name="Haas B.J."/>
            <person name="Pertea M."/>
            <person name="Feldblyum T.V."/>
            <person name="Utterback T.R."/>
            <person name="Shu C.L."/>
            <person name="Osoegawa K."/>
            <person name="de Jong P.J."/>
            <person name="Hrdy I."/>
            <person name="Horvathova L."/>
            <person name="Zubacova Z."/>
            <person name="Dolezal P."/>
            <person name="Malik S.B."/>
            <person name="Logsdon J.M. Jr."/>
            <person name="Henze K."/>
            <person name="Gupta A."/>
            <person name="Wang C.C."/>
            <person name="Dunne R.L."/>
            <person name="Upcroft J.A."/>
            <person name="Upcroft P."/>
            <person name="White O."/>
            <person name="Salzberg S.L."/>
            <person name="Tang P."/>
            <person name="Chiu C.-H."/>
            <person name="Lee Y.-S."/>
            <person name="Embley T.M."/>
            <person name="Coombs G.H."/>
            <person name="Mottram J.C."/>
            <person name="Tachezy J."/>
            <person name="Fraser-Liggett C.M."/>
            <person name="Johnson P.J."/>
        </authorList>
    </citation>
    <scope>NUCLEOTIDE SEQUENCE [LARGE SCALE GENOMIC DNA]</scope>
    <source>
        <strain evidence="4">G3</strain>
    </source>
</reference>
<dbReference type="SMR" id="A2DGC0"/>
<proteinExistence type="predicted"/>
<protein>
    <submittedName>
        <fullName evidence="4">Myb-like DNA-binding domain containing protein</fullName>
    </submittedName>
</protein>
<dbReference type="PANTHER" id="PTHR45614:SF25">
    <property type="entry name" value="MYB PROTEIN"/>
    <property type="match status" value="1"/>
</dbReference>
<dbReference type="PROSITE" id="PS51293">
    <property type="entry name" value="SANT"/>
    <property type="match status" value="1"/>
</dbReference>
<dbReference type="PROSITE" id="PS50090">
    <property type="entry name" value="MYB_LIKE"/>
    <property type="match status" value="1"/>
</dbReference>
<gene>
    <name evidence="4" type="ORF">TVAG_238880</name>
</gene>
<dbReference type="Gene3D" id="1.10.10.60">
    <property type="entry name" value="Homeodomain-like"/>
    <property type="match status" value="1"/>
</dbReference>
<dbReference type="CDD" id="cd00167">
    <property type="entry name" value="SANT"/>
    <property type="match status" value="1"/>
</dbReference>
<dbReference type="SMART" id="SM00717">
    <property type="entry name" value="SANT"/>
    <property type="match status" value="2"/>
</dbReference>
<feature type="domain" description="SANT" evidence="2">
    <location>
        <begin position="59"/>
        <end position="110"/>
    </location>
</feature>
<dbReference type="EMBL" id="DS113197">
    <property type="protein sequence ID" value="EAY20516.1"/>
    <property type="molecule type" value="Genomic_DNA"/>
</dbReference>
<dbReference type="PANTHER" id="PTHR45614">
    <property type="entry name" value="MYB PROTEIN-RELATED"/>
    <property type="match status" value="1"/>
</dbReference>
<dbReference type="PROSITE" id="PS51294">
    <property type="entry name" value="HTH_MYB"/>
    <property type="match status" value="1"/>
</dbReference>
<dbReference type="Pfam" id="PF00249">
    <property type="entry name" value="Myb_DNA-binding"/>
    <property type="match status" value="1"/>
</dbReference>
<dbReference type="KEGG" id="tva:5466052"/>
<dbReference type="GO" id="GO:0000981">
    <property type="term" value="F:DNA-binding transcription factor activity, RNA polymerase II-specific"/>
    <property type="evidence" value="ECO:0000318"/>
    <property type="project" value="GO_Central"/>
</dbReference>
<keyword evidence="5" id="KW-1185">Reference proteome</keyword>
<organism evidence="4 5">
    <name type="scientific">Trichomonas vaginalis (strain ATCC PRA-98 / G3)</name>
    <dbReference type="NCBI Taxonomy" id="412133"/>
    <lineage>
        <taxon>Eukaryota</taxon>
        <taxon>Metamonada</taxon>
        <taxon>Parabasalia</taxon>
        <taxon>Trichomonadida</taxon>
        <taxon>Trichomonadidae</taxon>
        <taxon>Trichomonas</taxon>
    </lineage>
</organism>
<feature type="domain" description="Myb-like" evidence="1">
    <location>
        <begin position="63"/>
        <end position="106"/>
    </location>
</feature>
<evidence type="ECO:0000259" key="1">
    <source>
        <dbReference type="PROSITE" id="PS50090"/>
    </source>
</evidence>
<dbReference type="SUPFAM" id="SSF46689">
    <property type="entry name" value="Homeodomain-like"/>
    <property type="match status" value="1"/>
</dbReference>
<evidence type="ECO:0000259" key="2">
    <source>
        <dbReference type="PROSITE" id="PS51293"/>
    </source>
</evidence>
<accession>A2DGC0</accession>
<dbReference type="eggNOG" id="KOG0048">
    <property type="taxonomic scope" value="Eukaryota"/>
</dbReference>
<sequence>MKSEKMLQRKVKRFTPEDDSLIRKYCNKYTIKNAVKKLSSILERSERSIRERFTKFLALNCEPFTKEEDQTILEMQAQFGNKWKLIASYLQSRSDIQTRIRYKQLKKEIDFPENSIPNDNPDDFNEIFGIEEIPEFDFNDFCPDF</sequence>
<dbReference type="VEuPathDB" id="TrichDB:TVAG_238880"/>
<reference evidence="4" key="1">
    <citation type="submission" date="2006-10" db="EMBL/GenBank/DDBJ databases">
        <authorList>
            <person name="Amadeo P."/>
            <person name="Zhao Q."/>
            <person name="Wortman J."/>
            <person name="Fraser-Liggett C."/>
            <person name="Carlton J."/>
        </authorList>
    </citation>
    <scope>NUCLEOTIDE SEQUENCE</scope>
    <source>
        <strain evidence="4">G3</strain>
    </source>
</reference>
<evidence type="ECO:0000313" key="4">
    <source>
        <dbReference type="EMBL" id="EAY20516.1"/>
    </source>
</evidence>
<name>A2DGC0_TRIV3</name>
<dbReference type="GO" id="GO:0005634">
    <property type="term" value="C:nucleus"/>
    <property type="evidence" value="ECO:0000318"/>
    <property type="project" value="GO_Central"/>
</dbReference>
<dbReference type="STRING" id="5722.A2DGC0"/>
<dbReference type="InterPro" id="IPR009057">
    <property type="entry name" value="Homeodomain-like_sf"/>
</dbReference>
<dbReference type="GO" id="GO:0000978">
    <property type="term" value="F:RNA polymerase II cis-regulatory region sequence-specific DNA binding"/>
    <property type="evidence" value="ECO:0000318"/>
    <property type="project" value="GO_Central"/>
</dbReference>
<dbReference type="InterPro" id="IPR050560">
    <property type="entry name" value="MYB_TF"/>
</dbReference>
<dbReference type="InterPro" id="IPR017930">
    <property type="entry name" value="Myb_dom"/>
</dbReference>
<dbReference type="Proteomes" id="UP000001542">
    <property type="component" value="Unassembled WGS sequence"/>
</dbReference>
<dbReference type="InterPro" id="IPR017884">
    <property type="entry name" value="SANT_dom"/>
</dbReference>
<dbReference type="RefSeq" id="XP_001581502.1">
    <property type="nucleotide sequence ID" value="XM_001581452.1"/>
</dbReference>
<dbReference type="VEuPathDB" id="TrichDB:TVAGG3_0966920"/>
<dbReference type="InParanoid" id="A2DGC0"/>
<evidence type="ECO:0000259" key="3">
    <source>
        <dbReference type="PROSITE" id="PS51294"/>
    </source>
</evidence>
<dbReference type="InterPro" id="IPR001005">
    <property type="entry name" value="SANT/Myb"/>
</dbReference>
<dbReference type="AlphaFoldDB" id="A2DGC0"/>
<keyword evidence="4" id="KW-0238">DNA-binding</keyword>
<feature type="domain" description="HTH myb-type" evidence="3">
    <location>
        <begin position="63"/>
        <end position="110"/>
    </location>
</feature>